<feature type="transmembrane region" description="Helical" evidence="7">
    <location>
        <begin position="124"/>
        <end position="144"/>
    </location>
</feature>
<dbReference type="Gene3D" id="1.10.3720.10">
    <property type="entry name" value="MetI-like"/>
    <property type="match status" value="1"/>
</dbReference>
<dbReference type="KEGG" id="paun:MJA45_17800"/>
<evidence type="ECO:0000313" key="9">
    <source>
        <dbReference type="EMBL" id="WNQ09478.1"/>
    </source>
</evidence>
<feature type="transmembrane region" description="Helical" evidence="7">
    <location>
        <begin position="225"/>
        <end position="243"/>
    </location>
</feature>
<organism evidence="9 10">
    <name type="scientific">Paenibacillus aurantius</name>
    <dbReference type="NCBI Taxonomy" id="2918900"/>
    <lineage>
        <taxon>Bacteria</taxon>
        <taxon>Bacillati</taxon>
        <taxon>Bacillota</taxon>
        <taxon>Bacilli</taxon>
        <taxon>Bacillales</taxon>
        <taxon>Paenibacillaceae</taxon>
        <taxon>Paenibacillus</taxon>
    </lineage>
</organism>
<proteinExistence type="inferred from homology"/>
<evidence type="ECO:0000256" key="3">
    <source>
        <dbReference type="ARBA" id="ARBA00022475"/>
    </source>
</evidence>
<feature type="domain" description="ABC transmembrane type-1" evidence="8">
    <location>
        <begin position="84"/>
        <end position="299"/>
    </location>
</feature>
<dbReference type="RefSeq" id="WP_315603250.1">
    <property type="nucleotide sequence ID" value="NZ_CP130318.1"/>
</dbReference>
<evidence type="ECO:0000313" key="10">
    <source>
        <dbReference type="Proteomes" id="UP001305702"/>
    </source>
</evidence>
<comment type="subcellular location">
    <subcellularLocation>
        <location evidence="1 7">Cell membrane</location>
        <topology evidence="1 7">Multi-pass membrane protein</topology>
    </subcellularLocation>
</comment>
<dbReference type="PROSITE" id="PS50928">
    <property type="entry name" value="ABC_TM1"/>
    <property type="match status" value="1"/>
</dbReference>
<dbReference type="AlphaFoldDB" id="A0AA96RDU3"/>
<feature type="transmembrane region" description="Helical" evidence="7">
    <location>
        <begin position="278"/>
        <end position="298"/>
    </location>
</feature>
<keyword evidence="4 7" id="KW-0812">Transmembrane</keyword>
<dbReference type="InterPro" id="IPR035906">
    <property type="entry name" value="MetI-like_sf"/>
</dbReference>
<evidence type="ECO:0000256" key="4">
    <source>
        <dbReference type="ARBA" id="ARBA00022692"/>
    </source>
</evidence>
<evidence type="ECO:0000259" key="8">
    <source>
        <dbReference type="PROSITE" id="PS50928"/>
    </source>
</evidence>
<dbReference type="CDD" id="cd06261">
    <property type="entry name" value="TM_PBP2"/>
    <property type="match status" value="1"/>
</dbReference>
<protein>
    <submittedName>
        <fullName evidence="9">Sugar ABC transporter permease</fullName>
    </submittedName>
</protein>
<gene>
    <name evidence="9" type="ORF">MJA45_17800</name>
</gene>
<keyword evidence="5 7" id="KW-1133">Transmembrane helix</keyword>
<name>A0AA96RDU3_9BACL</name>
<dbReference type="GO" id="GO:0055085">
    <property type="term" value="P:transmembrane transport"/>
    <property type="evidence" value="ECO:0007669"/>
    <property type="project" value="InterPro"/>
</dbReference>
<dbReference type="InterPro" id="IPR051393">
    <property type="entry name" value="ABC_transporter_permease"/>
</dbReference>
<dbReference type="Proteomes" id="UP001305702">
    <property type="component" value="Chromosome"/>
</dbReference>
<feature type="transmembrane region" description="Helical" evidence="7">
    <location>
        <begin position="173"/>
        <end position="200"/>
    </location>
</feature>
<evidence type="ECO:0000256" key="7">
    <source>
        <dbReference type="RuleBase" id="RU363032"/>
    </source>
</evidence>
<dbReference type="Pfam" id="PF00528">
    <property type="entry name" value="BPD_transp_1"/>
    <property type="match status" value="1"/>
</dbReference>
<evidence type="ECO:0000256" key="1">
    <source>
        <dbReference type="ARBA" id="ARBA00004651"/>
    </source>
</evidence>
<keyword evidence="3" id="KW-1003">Cell membrane</keyword>
<accession>A0AA96RDU3</accession>
<evidence type="ECO:0000256" key="6">
    <source>
        <dbReference type="ARBA" id="ARBA00023136"/>
    </source>
</evidence>
<dbReference type="InterPro" id="IPR000515">
    <property type="entry name" value="MetI-like"/>
</dbReference>
<keyword evidence="10" id="KW-1185">Reference proteome</keyword>
<dbReference type="GO" id="GO:0005886">
    <property type="term" value="C:plasma membrane"/>
    <property type="evidence" value="ECO:0007669"/>
    <property type="project" value="UniProtKB-SubCell"/>
</dbReference>
<sequence>MKPTVSGKTKQSGTRPGSAGLSRKLMPYGFLIPIFASMGIFKFYPLAIALLKSFYEWNGANLNRWTGLTHYKALASDPTFHIALRNMAVLTGAYALIQLVMPLAGALLVYHLRGRRLRALCQTAFLLPMVVPSVIVYLLWRWIYASNGVINTLLGSLGWDSLKHAWLGESSTALASVLFVGFPWVGGVSFLLFLAGLTAIPTELYEAARLEGAGRWRRLTQLELPLLKGSLGLVLLLAVIHQVQSFENVLVLTNGGPGFATMTPALYLYKKGFEYNDFGYASAIGVVLFAGLLIFTLLTQRFMRNTEGSE</sequence>
<keyword evidence="2 7" id="KW-0813">Transport</keyword>
<dbReference type="PANTHER" id="PTHR30193:SF41">
    <property type="entry name" value="DIACETYLCHITOBIOSE UPTAKE SYSTEM PERMEASE PROTEIN NGCF"/>
    <property type="match status" value="1"/>
</dbReference>
<reference evidence="9 10" key="1">
    <citation type="submission" date="2022-02" db="EMBL/GenBank/DDBJ databases">
        <title>Paenibacillus sp. MBLB1776 Whole Genome Shotgun Sequencing.</title>
        <authorList>
            <person name="Hwang C.Y."/>
            <person name="Cho E.-S."/>
            <person name="Seo M.-J."/>
        </authorList>
    </citation>
    <scope>NUCLEOTIDE SEQUENCE [LARGE SCALE GENOMIC DNA]</scope>
    <source>
        <strain evidence="9 10">MBLB1776</strain>
    </source>
</reference>
<comment type="similarity">
    <text evidence="7">Belongs to the binding-protein-dependent transport system permease family.</text>
</comment>
<feature type="transmembrane region" description="Helical" evidence="7">
    <location>
        <begin position="93"/>
        <end position="112"/>
    </location>
</feature>
<dbReference type="EMBL" id="CP130318">
    <property type="protein sequence ID" value="WNQ09478.1"/>
    <property type="molecule type" value="Genomic_DNA"/>
</dbReference>
<evidence type="ECO:0000256" key="2">
    <source>
        <dbReference type="ARBA" id="ARBA00022448"/>
    </source>
</evidence>
<evidence type="ECO:0000256" key="5">
    <source>
        <dbReference type="ARBA" id="ARBA00022989"/>
    </source>
</evidence>
<dbReference type="PANTHER" id="PTHR30193">
    <property type="entry name" value="ABC TRANSPORTER PERMEASE PROTEIN"/>
    <property type="match status" value="1"/>
</dbReference>
<dbReference type="SUPFAM" id="SSF161098">
    <property type="entry name" value="MetI-like"/>
    <property type="match status" value="1"/>
</dbReference>
<feature type="transmembrane region" description="Helical" evidence="7">
    <location>
        <begin position="25"/>
        <end position="44"/>
    </location>
</feature>
<keyword evidence="6 7" id="KW-0472">Membrane</keyword>